<dbReference type="EC" id="6.1.1.19" evidence="2"/>
<proteinExistence type="predicted"/>
<dbReference type="InterPro" id="IPR005148">
    <property type="entry name" value="Arg-tRNA-synth_N"/>
</dbReference>
<sequence>MVLDYSAIRRDVTEAVSESMHANSMPDINVDNSISMSKGFGDISCSIALSIGKMEGKDPEEVAVSIIKAMRKLPYVSAVEQKNGFINFTLDRAKVTGAVVTNILAAKDGCVKSEAAKRDKVIIEYPSVNPAHPWHVGHLRSALLGDTIANIHALCGAYVEREDYIDDLGLQATQAVWGYMHPEIISSAKKQEGKFDHWLGNIYVEVNAKAKDESISKMISDTTIKIETEGTEEAKIAREVTSKCVEAYYRTSFDYGIYHDVLVRESDIVREHLLDGAIAMLKEKGVISEGHDKYKDCTIIDFAGVEGLPKEISNAKEKIKVLVRSNGVPTYVAKDIAFHMWKFGMLDNPFKYTVFTTQPNGKELYITSQEGSSMEFGNMNKAINTIDARQSNEQAAVKFSIMKMDGGKDKSLMHVAYGVVDLETGHLAGRKGTWIGFTADELLAESEKKASELMNDKLVKDAEEKAYIIRNVAVSGIKFEFLKVSPEKRIIFSWARALNFEGNSGPYCQYMHARASRLIGDSRAENIDASQVDFSGAGSNAEFNLIKQLMLARYMLEKAYREL</sequence>
<dbReference type="SMART" id="SM01016">
    <property type="entry name" value="Arg_tRNA_synt_N"/>
    <property type="match status" value="1"/>
</dbReference>
<dbReference type="SUPFAM" id="SSF55190">
    <property type="entry name" value="Arginyl-tRNA synthetase (ArgRS), N-terminal 'additional' domain"/>
    <property type="match status" value="1"/>
</dbReference>
<dbReference type="GO" id="GO:0006420">
    <property type="term" value="P:arginyl-tRNA aminoacylation"/>
    <property type="evidence" value="ECO:0007669"/>
    <property type="project" value="InterPro"/>
</dbReference>
<name>T1B1Y3_9ZZZZ</name>
<protein>
    <submittedName>
        <fullName evidence="2">Arginyl-tRNA synthetase</fullName>
        <ecNumber evidence="2">6.1.1.19</ecNumber>
    </submittedName>
</protein>
<reference evidence="2" key="1">
    <citation type="submission" date="2013-08" db="EMBL/GenBank/DDBJ databases">
        <authorList>
            <person name="Mendez C."/>
            <person name="Richter M."/>
            <person name="Ferrer M."/>
            <person name="Sanchez J."/>
        </authorList>
    </citation>
    <scope>NUCLEOTIDE SEQUENCE</scope>
</reference>
<dbReference type="GO" id="GO:0004814">
    <property type="term" value="F:arginine-tRNA ligase activity"/>
    <property type="evidence" value="ECO:0007669"/>
    <property type="project" value="UniProtKB-EC"/>
</dbReference>
<gene>
    <name evidence="2" type="ORF">B2A_02329</name>
</gene>
<dbReference type="Pfam" id="PF00750">
    <property type="entry name" value="tRNA-synt_1d"/>
    <property type="match status" value="2"/>
</dbReference>
<feature type="domain" description="Arginyl tRNA synthetase N-terminal" evidence="1">
    <location>
        <begin position="10"/>
        <end position="90"/>
    </location>
</feature>
<feature type="non-terminal residue" evidence="2">
    <location>
        <position position="563"/>
    </location>
</feature>
<dbReference type="PANTHER" id="PTHR11956">
    <property type="entry name" value="ARGINYL-TRNA SYNTHETASE"/>
    <property type="match status" value="1"/>
</dbReference>
<dbReference type="InterPro" id="IPR036695">
    <property type="entry name" value="Arg-tRNA-synth_N_sf"/>
</dbReference>
<evidence type="ECO:0000259" key="1">
    <source>
        <dbReference type="SMART" id="SM01016"/>
    </source>
</evidence>
<keyword evidence="2" id="KW-0030">Aminoacyl-tRNA synthetase</keyword>
<dbReference type="GO" id="GO:0005737">
    <property type="term" value="C:cytoplasm"/>
    <property type="evidence" value="ECO:0007669"/>
    <property type="project" value="InterPro"/>
</dbReference>
<dbReference type="InterPro" id="IPR014729">
    <property type="entry name" value="Rossmann-like_a/b/a_fold"/>
</dbReference>
<accession>T1B1Y3</accession>
<comment type="caution">
    <text evidence="2">The sequence shown here is derived from an EMBL/GenBank/DDBJ whole genome shotgun (WGS) entry which is preliminary data.</text>
</comment>
<dbReference type="PANTHER" id="PTHR11956:SF5">
    <property type="entry name" value="ARGININE--TRNA LIGASE, CYTOPLASMIC"/>
    <property type="match status" value="1"/>
</dbReference>
<dbReference type="Gene3D" id="1.10.730.10">
    <property type="entry name" value="Isoleucyl-tRNA Synthetase, Domain 1"/>
    <property type="match status" value="1"/>
</dbReference>
<dbReference type="AlphaFoldDB" id="T1B1Y3"/>
<dbReference type="GO" id="GO:0005524">
    <property type="term" value="F:ATP binding"/>
    <property type="evidence" value="ECO:0007669"/>
    <property type="project" value="InterPro"/>
</dbReference>
<dbReference type="SUPFAM" id="SSF52374">
    <property type="entry name" value="Nucleotidylyl transferase"/>
    <property type="match status" value="1"/>
</dbReference>
<dbReference type="InterPro" id="IPR035684">
    <property type="entry name" value="ArgRS_core"/>
</dbReference>
<keyword evidence="2" id="KW-0436">Ligase</keyword>
<evidence type="ECO:0000313" key="2">
    <source>
        <dbReference type="EMBL" id="EQD63862.1"/>
    </source>
</evidence>
<dbReference type="Gene3D" id="3.30.1360.70">
    <property type="entry name" value="Arginyl tRNA synthetase N-terminal domain"/>
    <property type="match status" value="1"/>
</dbReference>
<dbReference type="EMBL" id="AUZZ01001597">
    <property type="protein sequence ID" value="EQD63862.1"/>
    <property type="molecule type" value="Genomic_DNA"/>
</dbReference>
<dbReference type="InterPro" id="IPR001278">
    <property type="entry name" value="Arg-tRNA-ligase"/>
</dbReference>
<organism evidence="2">
    <name type="scientific">mine drainage metagenome</name>
    <dbReference type="NCBI Taxonomy" id="410659"/>
    <lineage>
        <taxon>unclassified sequences</taxon>
        <taxon>metagenomes</taxon>
        <taxon>ecological metagenomes</taxon>
    </lineage>
</organism>
<dbReference type="PRINTS" id="PR01038">
    <property type="entry name" value="TRNASYNTHARG"/>
</dbReference>
<dbReference type="Pfam" id="PF03485">
    <property type="entry name" value="Arg_tRNA_synt_N"/>
    <property type="match status" value="1"/>
</dbReference>
<reference evidence="2" key="2">
    <citation type="journal article" date="2014" name="ISME J.">
        <title>Microbial stratification in low pH oxic and suboxic macroscopic growths along an acid mine drainage.</title>
        <authorList>
            <person name="Mendez-Garcia C."/>
            <person name="Mesa V."/>
            <person name="Sprenger R.R."/>
            <person name="Richter M."/>
            <person name="Diez M.S."/>
            <person name="Solano J."/>
            <person name="Bargiela R."/>
            <person name="Golyshina O.V."/>
            <person name="Manteca A."/>
            <person name="Ramos J.L."/>
            <person name="Gallego J.R."/>
            <person name="Llorente I."/>
            <person name="Martins Dos Santos V.A."/>
            <person name="Jensen O.N."/>
            <person name="Pelaez A.I."/>
            <person name="Sanchez J."/>
            <person name="Ferrer M."/>
        </authorList>
    </citation>
    <scope>NUCLEOTIDE SEQUENCE</scope>
</reference>
<dbReference type="Gene3D" id="3.40.50.620">
    <property type="entry name" value="HUPs"/>
    <property type="match status" value="1"/>
</dbReference>